<gene>
    <name evidence="2" type="ORF">MCAP1_002401</name>
</gene>
<accession>A0AAF0E5V7</accession>
<keyword evidence="3" id="KW-1185">Reference proteome</keyword>
<sequence>MPHQLVYSFDCVSPWSYIGYHVLQRYTQKWPIQVDWNPASLAYVMKFSNNQPPVTVPNKGAHMVRLLQTAEQMYGGVLRVIKDKYPARLDAMIRKCLHEIWHVGHHELDREALERLLQNVFTVEEAASLIDAAFSKETRQLLAQEAKALVEQGAFGFPWIVATRESDQTSTAN</sequence>
<name>A0AAF0E5V7_9BASI</name>
<dbReference type="GO" id="GO:0005777">
    <property type="term" value="C:peroxisome"/>
    <property type="evidence" value="ECO:0007669"/>
    <property type="project" value="TreeGrafter"/>
</dbReference>
<dbReference type="PANTHER" id="PTHR42943">
    <property type="entry name" value="GLUTATHIONE S-TRANSFERASE KAPPA"/>
    <property type="match status" value="1"/>
</dbReference>
<dbReference type="InterPro" id="IPR036249">
    <property type="entry name" value="Thioredoxin-like_sf"/>
</dbReference>
<proteinExistence type="predicted"/>
<dbReference type="PANTHER" id="PTHR42943:SF2">
    <property type="entry name" value="GLUTATHIONE S-TRANSFERASE KAPPA 1"/>
    <property type="match status" value="1"/>
</dbReference>
<protein>
    <submittedName>
        <fullName evidence="2">Glutathione transferase</fullName>
        <ecNumber evidence="2">2.5.1.18</ecNumber>
    </submittedName>
</protein>
<dbReference type="GO" id="GO:0006749">
    <property type="term" value="P:glutathione metabolic process"/>
    <property type="evidence" value="ECO:0007669"/>
    <property type="project" value="TreeGrafter"/>
</dbReference>
<keyword evidence="2" id="KW-0808">Transferase</keyword>
<dbReference type="Pfam" id="PF01323">
    <property type="entry name" value="DSBA"/>
    <property type="match status" value="1"/>
</dbReference>
<dbReference type="GO" id="GO:0005739">
    <property type="term" value="C:mitochondrion"/>
    <property type="evidence" value="ECO:0007669"/>
    <property type="project" value="TreeGrafter"/>
</dbReference>
<dbReference type="InterPro" id="IPR051924">
    <property type="entry name" value="GST_Kappa/NadH"/>
</dbReference>
<dbReference type="Gene3D" id="3.40.30.10">
    <property type="entry name" value="Glutaredoxin"/>
    <property type="match status" value="2"/>
</dbReference>
<organism evidence="2 3">
    <name type="scientific">Malassezia caprae</name>
    <dbReference type="NCBI Taxonomy" id="1381934"/>
    <lineage>
        <taxon>Eukaryota</taxon>
        <taxon>Fungi</taxon>
        <taxon>Dikarya</taxon>
        <taxon>Basidiomycota</taxon>
        <taxon>Ustilaginomycotina</taxon>
        <taxon>Malasseziomycetes</taxon>
        <taxon>Malasseziales</taxon>
        <taxon>Malasseziaceae</taxon>
        <taxon>Malassezia</taxon>
    </lineage>
</organism>
<dbReference type="InterPro" id="IPR001853">
    <property type="entry name" value="DSBA-like_thioredoxin_dom"/>
</dbReference>
<dbReference type="GO" id="GO:0004364">
    <property type="term" value="F:glutathione transferase activity"/>
    <property type="evidence" value="ECO:0007669"/>
    <property type="project" value="UniProtKB-EC"/>
</dbReference>
<evidence type="ECO:0000313" key="2">
    <source>
        <dbReference type="EMBL" id="WFD20157.1"/>
    </source>
</evidence>
<dbReference type="EMBL" id="CP119911">
    <property type="protein sequence ID" value="WFD20157.1"/>
    <property type="molecule type" value="Genomic_DNA"/>
</dbReference>
<dbReference type="AlphaFoldDB" id="A0AAF0E5V7"/>
<evidence type="ECO:0000313" key="3">
    <source>
        <dbReference type="Proteomes" id="UP001220961"/>
    </source>
</evidence>
<dbReference type="SUPFAM" id="SSF52833">
    <property type="entry name" value="Thioredoxin-like"/>
    <property type="match status" value="1"/>
</dbReference>
<dbReference type="Proteomes" id="UP001220961">
    <property type="component" value="Chromosome 4"/>
</dbReference>
<dbReference type="GO" id="GO:0004602">
    <property type="term" value="F:glutathione peroxidase activity"/>
    <property type="evidence" value="ECO:0007669"/>
    <property type="project" value="TreeGrafter"/>
</dbReference>
<reference evidence="2" key="1">
    <citation type="submission" date="2023-03" db="EMBL/GenBank/DDBJ databases">
        <title>Mating type loci evolution in Malassezia.</title>
        <authorList>
            <person name="Coelho M.A."/>
        </authorList>
    </citation>
    <scope>NUCLEOTIDE SEQUENCE</scope>
    <source>
        <strain evidence="2">CBS 10434</strain>
    </source>
</reference>
<evidence type="ECO:0000259" key="1">
    <source>
        <dbReference type="Pfam" id="PF01323"/>
    </source>
</evidence>
<feature type="domain" description="DSBA-like thioredoxin" evidence="1">
    <location>
        <begin position="6"/>
        <end position="162"/>
    </location>
</feature>
<dbReference type="EC" id="2.5.1.18" evidence="2"/>